<dbReference type="Pfam" id="PF01740">
    <property type="entry name" value="STAS"/>
    <property type="match status" value="1"/>
</dbReference>
<name>A0ABS3VW84_MICEH</name>
<evidence type="ECO:0000259" key="3">
    <source>
        <dbReference type="PROSITE" id="PS50801"/>
    </source>
</evidence>
<dbReference type="PROSITE" id="PS50801">
    <property type="entry name" value="STAS"/>
    <property type="match status" value="1"/>
</dbReference>
<dbReference type="InterPro" id="IPR002645">
    <property type="entry name" value="STAS_dom"/>
</dbReference>
<organism evidence="4 5">
    <name type="scientific">Micromonospora echinofusca</name>
    <dbReference type="NCBI Taxonomy" id="47858"/>
    <lineage>
        <taxon>Bacteria</taxon>
        <taxon>Bacillati</taxon>
        <taxon>Actinomycetota</taxon>
        <taxon>Actinomycetes</taxon>
        <taxon>Micromonosporales</taxon>
        <taxon>Micromonosporaceae</taxon>
        <taxon>Micromonospora</taxon>
    </lineage>
</organism>
<dbReference type="Proteomes" id="UP000823521">
    <property type="component" value="Unassembled WGS sequence"/>
</dbReference>
<dbReference type="InterPro" id="IPR036513">
    <property type="entry name" value="STAS_dom_sf"/>
</dbReference>
<gene>
    <name evidence="4" type="ORF">GSF22_22760</name>
</gene>
<dbReference type="Gene3D" id="3.30.750.24">
    <property type="entry name" value="STAS domain"/>
    <property type="match status" value="1"/>
</dbReference>
<proteinExistence type="inferred from homology"/>
<protein>
    <recommendedName>
        <fullName evidence="2">Anti-sigma factor antagonist</fullName>
    </recommendedName>
</protein>
<keyword evidence="5" id="KW-1185">Reference proteome</keyword>
<evidence type="ECO:0000256" key="2">
    <source>
        <dbReference type="RuleBase" id="RU003749"/>
    </source>
</evidence>
<dbReference type="PANTHER" id="PTHR33495:SF2">
    <property type="entry name" value="ANTI-SIGMA FACTOR ANTAGONIST TM_1081-RELATED"/>
    <property type="match status" value="1"/>
</dbReference>
<feature type="domain" description="STAS" evidence="3">
    <location>
        <begin position="28"/>
        <end position="127"/>
    </location>
</feature>
<evidence type="ECO:0000313" key="4">
    <source>
        <dbReference type="EMBL" id="MBO4208807.1"/>
    </source>
</evidence>
<sequence>MVVVLHRRKLEATPLKMTVDRSDAGCPVVVVSGDLDFTTIAPLRTELQNLLDQRPGTIVLDFGGLSFIDSTGLSIIVHTWRSGHDSGTALHLRNTPKFLATILDITGVAGLLARPPEGDSDGSAVPA</sequence>
<dbReference type="SUPFAM" id="SSF52091">
    <property type="entry name" value="SpoIIaa-like"/>
    <property type="match status" value="1"/>
</dbReference>
<comment type="caution">
    <text evidence="4">The sequence shown here is derived from an EMBL/GenBank/DDBJ whole genome shotgun (WGS) entry which is preliminary data.</text>
</comment>
<dbReference type="EMBL" id="WVUH01000231">
    <property type="protein sequence ID" value="MBO4208807.1"/>
    <property type="molecule type" value="Genomic_DNA"/>
</dbReference>
<evidence type="ECO:0000256" key="1">
    <source>
        <dbReference type="ARBA" id="ARBA00009013"/>
    </source>
</evidence>
<dbReference type="CDD" id="cd07043">
    <property type="entry name" value="STAS_anti-anti-sigma_factors"/>
    <property type="match status" value="1"/>
</dbReference>
<dbReference type="InterPro" id="IPR003658">
    <property type="entry name" value="Anti-sigma_ant"/>
</dbReference>
<comment type="similarity">
    <text evidence="1 2">Belongs to the anti-sigma-factor antagonist family.</text>
</comment>
<accession>A0ABS3VW84</accession>
<dbReference type="PANTHER" id="PTHR33495">
    <property type="entry name" value="ANTI-SIGMA FACTOR ANTAGONIST TM_1081-RELATED-RELATED"/>
    <property type="match status" value="1"/>
</dbReference>
<reference evidence="4 5" key="1">
    <citation type="submission" date="2019-12" db="EMBL/GenBank/DDBJ databases">
        <title>Whole genome sequencing of endophytic Actinobacterium Micromonospora sp. MPMI6T.</title>
        <authorList>
            <person name="Evv R."/>
            <person name="Podile A.R."/>
        </authorList>
    </citation>
    <scope>NUCLEOTIDE SEQUENCE [LARGE SCALE GENOMIC DNA]</scope>
    <source>
        <strain evidence="4 5">MPMI6</strain>
    </source>
</reference>
<dbReference type="NCBIfam" id="TIGR00377">
    <property type="entry name" value="ant_ant_sig"/>
    <property type="match status" value="1"/>
</dbReference>
<evidence type="ECO:0000313" key="5">
    <source>
        <dbReference type="Proteomes" id="UP000823521"/>
    </source>
</evidence>